<dbReference type="AlphaFoldDB" id="A0A8J8WDK3"/>
<reference evidence="2" key="1">
    <citation type="submission" date="2020-07" db="EMBL/GenBank/DDBJ databases">
        <title>The High-quality genome of the commercially important snow crab, Chionoecetes opilio.</title>
        <authorList>
            <person name="Jeong J.-H."/>
            <person name="Ryu S."/>
        </authorList>
    </citation>
    <scope>NUCLEOTIDE SEQUENCE</scope>
    <source>
        <strain evidence="2">MADBK_172401_WGS</strain>
        <tissue evidence="2">Digestive gland</tissue>
    </source>
</reference>
<dbReference type="EMBL" id="JACEEZ010025566">
    <property type="protein sequence ID" value="KAG0699632.1"/>
    <property type="molecule type" value="Genomic_DNA"/>
</dbReference>
<protein>
    <submittedName>
        <fullName evidence="2">Uncharacterized protein</fullName>
    </submittedName>
</protein>
<organism evidence="2 3">
    <name type="scientific">Chionoecetes opilio</name>
    <name type="common">Atlantic snow crab</name>
    <name type="synonym">Cancer opilio</name>
    <dbReference type="NCBI Taxonomy" id="41210"/>
    <lineage>
        <taxon>Eukaryota</taxon>
        <taxon>Metazoa</taxon>
        <taxon>Ecdysozoa</taxon>
        <taxon>Arthropoda</taxon>
        <taxon>Crustacea</taxon>
        <taxon>Multicrustacea</taxon>
        <taxon>Malacostraca</taxon>
        <taxon>Eumalacostraca</taxon>
        <taxon>Eucarida</taxon>
        <taxon>Decapoda</taxon>
        <taxon>Pleocyemata</taxon>
        <taxon>Brachyura</taxon>
        <taxon>Eubrachyura</taxon>
        <taxon>Majoidea</taxon>
        <taxon>Majidae</taxon>
        <taxon>Chionoecetes</taxon>
    </lineage>
</organism>
<gene>
    <name evidence="2" type="ORF">GWK47_025767</name>
</gene>
<feature type="compositionally biased region" description="Basic and acidic residues" evidence="1">
    <location>
        <begin position="70"/>
        <end position="85"/>
    </location>
</feature>
<evidence type="ECO:0000313" key="2">
    <source>
        <dbReference type="EMBL" id="KAG0699632.1"/>
    </source>
</evidence>
<comment type="caution">
    <text evidence="2">The sequence shown here is derived from an EMBL/GenBank/DDBJ whole genome shotgun (WGS) entry which is preliminary data.</text>
</comment>
<proteinExistence type="predicted"/>
<keyword evidence="3" id="KW-1185">Reference proteome</keyword>
<dbReference type="Proteomes" id="UP000770661">
    <property type="component" value="Unassembled WGS sequence"/>
</dbReference>
<name>A0A8J8WDK3_CHIOP</name>
<evidence type="ECO:0000313" key="3">
    <source>
        <dbReference type="Proteomes" id="UP000770661"/>
    </source>
</evidence>
<sequence length="126" mass="13559">MTHWRGSLCTLGGLGVSRKPAFSKGCTVPCFSASGRPLMGRARGACPKAREDELPPKEGGPPALLGGSFSRKDKSDPRGAEEDLHQAFLQPPAPEFSAPSRRTLGRNRPGLRHAKSDLFIMLYDKG</sequence>
<accession>A0A8J8WDK3</accession>
<evidence type="ECO:0000256" key="1">
    <source>
        <dbReference type="SAM" id="MobiDB-lite"/>
    </source>
</evidence>
<feature type="region of interest" description="Disordered" evidence="1">
    <location>
        <begin position="34"/>
        <end position="109"/>
    </location>
</feature>